<keyword evidence="9" id="KW-1185">Reference proteome</keyword>
<evidence type="ECO:0000256" key="2">
    <source>
        <dbReference type="ARBA" id="ARBA00022475"/>
    </source>
</evidence>
<feature type="transmembrane region" description="Helical" evidence="6">
    <location>
        <begin position="6"/>
        <end position="23"/>
    </location>
</feature>
<dbReference type="EMBL" id="JAJJVQ010000001">
    <property type="protein sequence ID" value="MCO5780352.1"/>
    <property type="molecule type" value="Genomic_DNA"/>
</dbReference>
<reference evidence="8" key="1">
    <citation type="submission" date="2021-11" db="EMBL/GenBank/DDBJ databases">
        <title>Citrobacter meridianamericanus sp. nov. isolated from soil.</title>
        <authorList>
            <person name="Furlan J.P.R."/>
            <person name="Stehling E.G."/>
        </authorList>
    </citation>
    <scope>NUCLEOTIDE SEQUENCE</scope>
    <source>
        <strain evidence="8">BR102</strain>
    </source>
</reference>
<feature type="transmembrane region" description="Helical" evidence="6">
    <location>
        <begin position="242"/>
        <end position="262"/>
    </location>
</feature>
<comment type="caution">
    <text evidence="8">The sequence shown here is derived from an EMBL/GenBank/DDBJ whole genome shotgun (WGS) entry which is preliminary data.</text>
</comment>
<feature type="domain" description="Type II secretion system protein GspF" evidence="7">
    <location>
        <begin position="134"/>
        <end position="258"/>
    </location>
</feature>
<evidence type="ECO:0000256" key="3">
    <source>
        <dbReference type="ARBA" id="ARBA00022692"/>
    </source>
</evidence>
<evidence type="ECO:0000256" key="5">
    <source>
        <dbReference type="ARBA" id="ARBA00023136"/>
    </source>
</evidence>
<accession>A0ABT1B398</accession>
<evidence type="ECO:0000259" key="7">
    <source>
        <dbReference type="Pfam" id="PF00482"/>
    </source>
</evidence>
<evidence type="ECO:0000313" key="8">
    <source>
        <dbReference type="EMBL" id="MCO5780352.1"/>
    </source>
</evidence>
<gene>
    <name evidence="8" type="ORF">LOD26_03260</name>
</gene>
<keyword evidence="3 6" id="KW-0812">Transmembrane</keyword>
<keyword evidence="4 6" id="KW-1133">Transmembrane helix</keyword>
<protein>
    <submittedName>
        <fullName evidence="8">Type II secretion system F family protein</fullName>
    </submittedName>
</protein>
<feature type="transmembrane region" description="Helical" evidence="6">
    <location>
        <begin position="277"/>
        <end position="297"/>
    </location>
</feature>
<dbReference type="PANTHER" id="PTHR35007:SF2">
    <property type="entry name" value="PILUS ASSEMBLE PROTEIN"/>
    <property type="match status" value="1"/>
</dbReference>
<feature type="transmembrane region" description="Helical" evidence="6">
    <location>
        <begin position="76"/>
        <end position="92"/>
    </location>
</feature>
<evidence type="ECO:0000256" key="6">
    <source>
        <dbReference type="SAM" id="Phobius"/>
    </source>
</evidence>
<dbReference type="InterPro" id="IPR018076">
    <property type="entry name" value="T2SS_GspF_dom"/>
</dbReference>
<evidence type="ECO:0000256" key="4">
    <source>
        <dbReference type="ARBA" id="ARBA00022989"/>
    </source>
</evidence>
<keyword evidence="5 6" id="KW-0472">Membrane</keyword>
<feature type="transmembrane region" description="Helical" evidence="6">
    <location>
        <begin position="98"/>
        <end position="114"/>
    </location>
</feature>
<comment type="subcellular location">
    <subcellularLocation>
        <location evidence="1">Cell membrane</location>
        <topology evidence="1">Multi-pass membrane protein</topology>
    </subcellularLocation>
</comment>
<dbReference type="Proteomes" id="UP001139290">
    <property type="component" value="Unassembled WGS sequence"/>
</dbReference>
<evidence type="ECO:0000313" key="9">
    <source>
        <dbReference type="Proteomes" id="UP001139290"/>
    </source>
</evidence>
<evidence type="ECO:0000256" key="1">
    <source>
        <dbReference type="ARBA" id="ARBA00004651"/>
    </source>
</evidence>
<proteinExistence type="predicted"/>
<name>A0ABT1B398_9ENTR</name>
<keyword evidence="2" id="KW-1003">Cell membrane</keyword>
<dbReference type="PANTHER" id="PTHR35007">
    <property type="entry name" value="INTEGRAL MEMBRANE PROTEIN-RELATED"/>
    <property type="match status" value="1"/>
</dbReference>
<organism evidence="8 9">
    <name type="scientific">Citrobacter meridianamericanus</name>
    <dbReference type="NCBI Taxonomy" id="2894201"/>
    <lineage>
        <taxon>Bacteria</taxon>
        <taxon>Pseudomonadati</taxon>
        <taxon>Pseudomonadota</taxon>
        <taxon>Gammaproteobacteria</taxon>
        <taxon>Enterobacterales</taxon>
        <taxon>Enterobacteriaceae</taxon>
        <taxon>Citrobacter</taxon>
    </lineage>
</organism>
<sequence length="301" mass="34167">MTLFFIILVVLGTVNFLAVLIYYKKVKKLDGGQQRFHITTKKNSWNSQLFERLKQAITGDVRSVKSTYRNMKPKDAFLFIGLFLAGVYINFVYLKFNIIIASLLLLIMLNYVHYKSSQKKQRALFEIEFSEALNIINSSISSGNSIVVGITQCGNKLSGEVVGPELKIVSRRLSIGEDVNTVLMDSYERLPYREYYFFILAVMININGGGQVREVMTRLAKQISDAKITDRKKLTMTSEARMSVKVLAMIPVGFIFVLNFLSPENFDILINHESGKYILYYAVGSVCLGLAIIWNMMNKAV</sequence>
<dbReference type="RefSeq" id="WP_210904519.1">
    <property type="nucleotide sequence ID" value="NZ_CP101036.1"/>
</dbReference>
<dbReference type="Pfam" id="PF00482">
    <property type="entry name" value="T2SSF"/>
    <property type="match status" value="1"/>
</dbReference>